<dbReference type="InterPro" id="IPR006026">
    <property type="entry name" value="Peptidase_Metallo"/>
</dbReference>
<dbReference type="InterPro" id="IPR024079">
    <property type="entry name" value="MetalloPept_cat_dom_sf"/>
</dbReference>
<evidence type="ECO:0000313" key="3">
    <source>
        <dbReference type="Proteomes" id="UP000245956"/>
    </source>
</evidence>
<protein>
    <submittedName>
        <fullName evidence="2">Matrix metalloproteinase-11</fullName>
    </submittedName>
</protein>
<evidence type="ECO:0000259" key="1">
    <source>
        <dbReference type="SMART" id="SM00235"/>
    </source>
</evidence>
<dbReference type="GO" id="GO:0008270">
    <property type="term" value="F:zinc ion binding"/>
    <property type="evidence" value="ECO:0007669"/>
    <property type="project" value="InterPro"/>
</dbReference>
<evidence type="ECO:0000313" key="2">
    <source>
        <dbReference type="EMBL" id="PWI72649.1"/>
    </source>
</evidence>
<comment type="caution">
    <text evidence="2">The sequence shown here is derived from an EMBL/GenBank/DDBJ whole genome shotgun (WGS) entry which is preliminary data.</text>
</comment>
<name>A0A2U3EDR5_PURLI</name>
<dbReference type="GO" id="GO:0008237">
    <property type="term" value="F:metallopeptidase activity"/>
    <property type="evidence" value="ECO:0007669"/>
    <property type="project" value="InterPro"/>
</dbReference>
<dbReference type="AlphaFoldDB" id="A0A2U3EDR5"/>
<dbReference type="SUPFAM" id="SSF55486">
    <property type="entry name" value="Metalloproteases ('zincins'), catalytic domain"/>
    <property type="match status" value="1"/>
</dbReference>
<reference evidence="2 3" key="1">
    <citation type="journal article" date="2016" name="Front. Microbiol.">
        <title>Genome and transcriptome sequences reveal the specific parasitism of the nematophagous Purpureocillium lilacinum 36-1.</title>
        <authorList>
            <person name="Xie J."/>
            <person name="Li S."/>
            <person name="Mo C."/>
            <person name="Xiao X."/>
            <person name="Peng D."/>
            <person name="Wang G."/>
            <person name="Xiao Y."/>
        </authorList>
    </citation>
    <scope>NUCLEOTIDE SEQUENCE [LARGE SCALE GENOMIC DNA]</scope>
    <source>
        <strain evidence="2 3">36-1</strain>
    </source>
</reference>
<dbReference type="GO" id="GO:0006508">
    <property type="term" value="P:proteolysis"/>
    <property type="evidence" value="ECO:0007669"/>
    <property type="project" value="InterPro"/>
</dbReference>
<dbReference type="Gene3D" id="3.40.390.10">
    <property type="entry name" value="Collagenase (Catalytic Domain)"/>
    <property type="match status" value="1"/>
</dbReference>
<gene>
    <name evidence="2" type="ORF">PCL_09664</name>
</gene>
<accession>A0A2U3EDR5</accession>
<proteinExistence type="predicted"/>
<dbReference type="Proteomes" id="UP000245956">
    <property type="component" value="Unassembled WGS sequence"/>
</dbReference>
<organism evidence="2 3">
    <name type="scientific">Purpureocillium lilacinum</name>
    <name type="common">Paecilomyces lilacinus</name>
    <dbReference type="NCBI Taxonomy" id="33203"/>
    <lineage>
        <taxon>Eukaryota</taxon>
        <taxon>Fungi</taxon>
        <taxon>Dikarya</taxon>
        <taxon>Ascomycota</taxon>
        <taxon>Pezizomycotina</taxon>
        <taxon>Sordariomycetes</taxon>
        <taxon>Hypocreomycetidae</taxon>
        <taxon>Hypocreales</taxon>
        <taxon>Ophiocordycipitaceae</taxon>
        <taxon>Purpureocillium</taxon>
    </lineage>
</organism>
<sequence length="335" mass="36966">MGHKRDLRSMPISANLQNQLFQTITTDPNKPEDWCGTIPKPPSSPSSVVPSPSQAYNREVLQPSTMTGSQLPLDKSQSKKDQRNAAVRIIQKKFGDDKIEVLDPQAVLQEYDARGANDNDAGAPAASHQGSYNCLTEPFDPNSVASILVGLFTEIPRWKYGSTINFAAYAGGYPQAGDAQFAALRLWEAAQQWNSYNLGVKFAWVGKLEDAAFVLEYGGDKGSVLASAFFPNSKPLNTLFVYQSALSKQQYRSILKNIFLHELGHTLGLRHEFALDPGRWEGGAVVYGTRNPKSVMSYEFPPQVQPSDITDTTSFYKLKTLTNGTMSIKDYVPDN</sequence>
<dbReference type="EMBL" id="LCWV01000005">
    <property type="protein sequence ID" value="PWI72649.1"/>
    <property type="molecule type" value="Genomic_DNA"/>
</dbReference>
<feature type="domain" description="Peptidase metallopeptidase" evidence="1">
    <location>
        <begin position="154"/>
        <end position="314"/>
    </location>
</feature>
<dbReference type="SMART" id="SM00235">
    <property type="entry name" value="ZnMc"/>
    <property type="match status" value="1"/>
</dbReference>